<protein>
    <submittedName>
        <fullName evidence="7">MFS transporter</fullName>
    </submittedName>
</protein>
<evidence type="ECO:0000256" key="3">
    <source>
        <dbReference type="ARBA" id="ARBA00022989"/>
    </source>
</evidence>
<dbReference type="EMBL" id="BONI01000005">
    <property type="protein sequence ID" value="GIG04094.1"/>
    <property type="molecule type" value="Genomic_DNA"/>
</dbReference>
<dbReference type="AlphaFoldDB" id="A0A8J3KS92"/>
<dbReference type="SUPFAM" id="SSF103473">
    <property type="entry name" value="MFS general substrate transporter"/>
    <property type="match status" value="1"/>
</dbReference>
<organism evidence="7 8">
    <name type="scientific">Catellatospora coxensis</name>
    <dbReference type="NCBI Taxonomy" id="310354"/>
    <lineage>
        <taxon>Bacteria</taxon>
        <taxon>Bacillati</taxon>
        <taxon>Actinomycetota</taxon>
        <taxon>Actinomycetes</taxon>
        <taxon>Micromonosporales</taxon>
        <taxon>Micromonosporaceae</taxon>
        <taxon>Catellatospora</taxon>
    </lineage>
</organism>
<dbReference type="InterPro" id="IPR036259">
    <property type="entry name" value="MFS_trans_sf"/>
</dbReference>
<feature type="transmembrane region" description="Helical" evidence="5">
    <location>
        <begin position="301"/>
        <end position="323"/>
    </location>
</feature>
<feature type="transmembrane region" description="Helical" evidence="5">
    <location>
        <begin position="354"/>
        <end position="379"/>
    </location>
</feature>
<evidence type="ECO:0000259" key="6">
    <source>
        <dbReference type="PROSITE" id="PS50850"/>
    </source>
</evidence>
<evidence type="ECO:0000256" key="2">
    <source>
        <dbReference type="ARBA" id="ARBA00022692"/>
    </source>
</evidence>
<dbReference type="PANTHER" id="PTHR23518">
    <property type="entry name" value="C-METHYLTRANSFERASE"/>
    <property type="match status" value="1"/>
</dbReference>
<evidence type="ECO:0000313" key="8">
    <source>
        <dbReference type="Proteomes" id="UP000630887"/>
    </source>
</evidence>
<proteinExistence type="predicted"/>
<dbReference type="Gene3D" id="1.20.1250.20">
    <property type="entry name" value="MFS general substrate transporter like domains"/>
    <property type="match status" value="2"/>
</dbReference>
<feature type="transmembrane region" description="Helical" evidence="5">
    <location>
        <begin position="221"/>
        <end position="240"/>
    </location>
</feature>
<keyword evidence="2 5" id="KW-0812">Transmembrane</keyword>
<dbReference type="GO" id="GO:0022857">
    <property type="term" value="F:transmembrane transporter activity"/>
    <property type="evidence" value="ECO:0007669"/>
    <property type="project" value="InterPro"/>
</dbReference>
<keyword evidence="4 5" id="KW-0472">Membrane</keyword>
<evidence type="ECO:0000256" key="1">
    <source>
        <dbReference type="ARBA" id="ARBA00004651"/>
    </source>
</evidence>
<feature type="transmembrane region" description="Helical" evidence="5">
    <location>
        <begin position="391"/>
        <end position="414"/>
    </location>
</feature>
<feature type="domain" description="Major facilitator superfamily (MFS) profile" evidence="6">
    <location>
        <begin position="61"/>
        <end position="445"/>
    </location>
</feature>
<feature type="transmembrane region" description="Helical" evidence="5">
    <location>
        <begin position="270"/>
        <end position="289"/>
    </location>
</feature>
<reference evidence="7 8" key="1">
    <citation type="submission" date="2021-01" db="EMBL/GenBank/DDBJ databases">
        <title>Whole genome shotgun sequence of Catellatospora coxensis NBRC 107359.</title>
        <authorList>
            <person name="Komaki H."/>
            <person name="Tamura T."/>
        </authorList>
    </citation>
    <scope>NUCLEOTIDE SEQUENCE [LARGE SCALE GENOMIC DNA]</scope>
    <source>
        <strain evidence="7 8">NBRC 107359</strain>
    </source>
</reference>
<evidence type="ECO:0000256" key="4">
    <source>
        <dbReference type="ARBA" id="ARBA00023136"/>
    </source>
</evidence>
<feature type="transmembrane region" description="Helical" evidence="5">
    <location>
        <begin position="420"/>
        <end position="441"/>
    </location>
</feature>
<name>A0A8J3KS92_9ACTN</name>
<keyword evidence="3 5" id="KW-1133">Transmembrane helix</keyword>
<feature type="transmembrane region" description="Helical" evidence="5">
    <location>
        <begin position="95"/>
        <end position="116"/>
    </location>
</feature>
<gene>
    <name evidence="7" type="ORF">Cco03nite_07940</name>
</gene>
<dbReference type="Pfam" id="PF07690">
    <property type="entry name" value="MFS_1"/>
    <property type="match status" value="2"/>
</dbReference>
<feature type="transmembrane region" description="Helical" evidence="5">
    <location>
        <begin position="330"/>
        <end position="348"/>
    </location>
</feature>
<dbReference type="InterPro" id="IPR011701">
    <property type="entry name" value="MFS"/>
</dbReference>
<comment type="subcellular location">
    <subcellularLocation>
        <location evidence="1">Cell membrane</location>
        <topology evidence="1">Multi-pass membrane protein</topology>
    </subcellularLocation>
</comment>
<dbReference type="Proteomes" id="UP000630887">
    <property type="component" value="Unassembled WGS sequence"/>
</dbReference>
<feature type="transmembrane region" description="Helical" evidence="5">
    <location>
        <begin position="197"/>
        <end position="215"/>
    </location>
</feature>
<comment type="caution">
    <text evidence="7">The sequence shown here is derived from an EMBL/GenBank/DDBJ whole genome shotgun (WGS) entry which is preliminary data.</text>
</comment>
<dbReference type="CDD" id="cd17370">
    <property type="entry name" value="MFS_MJ1317_like"/>
    <property type="match status" value="1"/>
</dbReference>
<feature type="transmembrane region" description="Helical" evidence="5">
    <location>
        <begin position="62"/>
        <end position="89"/>
    </location>
</feature>
<accession>A0A8J3KS92</accession>
<keyword evidence="8" id="KW-1185">Reference proteome</keyword>
<sequence length="469" mass="48472">MAAACRYDGARRTVRVGSTVVADAVPREERYRVYLSTVTSPAATPPAQGAGKRRFAKVGANVFALGTVSLITDVSSEMVTAVLPLYLVLGLQLSPLAYGMIDGIYTGATALLRLVGGYVADRTRRRKAVAGLGYGLSAVAKLALLAAGRSVPAIGLVIAADRTGKGLRAAPRDAMITLSTPPEALGRAFGVHRAMDSVGAFLGPLVALGVLALAANSFDAVFVVSFCVAALGVMVLVLFVRDRREAVPATAKVSLREAASLLRDAPVRRLVLAACLLGLATIGDGFVYLLLQRREELSTVWFPLLAAGTSLGYLLLAAPLGVLADRVGRLPVMLGGYVALTAAYLLLFGPLGGMPLLVVTLGLYGLFYAATDGVLMALAGPVLPDRLRTTGIALIQTGQALAYLLSSVLFGLAWQTWGPAAASRVAALAVVLAVAATLLLLRPRAGVATGAPPGDTAGADHPSHEERTV</sequence>
<dbReference type="PANTHER" id="PTHR23518:SF2">
    <property type="entry name" value="MAJOR FACILITATOR SUPERFAMILY TRANSPORTER"/>
    <property type="match status" value="1"/>
</dbReference>
<dbReference type="PROSITE" id="PS50850">
    <property type="entry name" value="MFS"/>
    <property type="match status" value="1"/>
</dbReference>
<dbReference type="GO" id="GO:0005886">
    <property type="term" value="C:plasma membrane"/>
    <property type="evidence" value="ECO:0007669"/>
    <property type="project" value="UniProtKB-SubCell"/>
</dbReference>
<evidence type="ECO:0000256" key="5">
    <source>
        <dbReference type="SAM" id="Phobius"/>
    </source>
</evidence>
<evidence type="ECO:0000313" key="7">
    <source>
        <dbReference type="EMBL" id="GIG04094.1"/>
    </source>
</evidence>
<dbReference type="InterPro" id="IPR020846">
    <property type="entry name" value="MFS_dom"/>
</dbReference>